<reference evidence="4 5" key="1">
    <citation type="submission" date="2017-02" db="EMBL/GenBank/DDBJ databases">
        <authorList>
            <person name="Peterson S.W."/>
        </authorList>
    </citation>
    <scope>NUCLEOTIDE SEQUENCE [LARGE SCALE GENOMIC DNA]</scope>
    <source>
        <strain evidence="4 5">ATCC 35992</strain>
    </source>
</reference>
<sequence length="1103" mass="124843">MYNFKKRLVSLTSAAMLVMTGFNVLGMQVTSYAEEAKKPIVSQKAKGWTFGIYLCGQNLEAINSNSTADLMEILKADVPEGFSKDNNIIVETGGCLAWHFKEEYSKYLMEEKGLSEAEVDQVIPEEIDSKKLSQYKINFEHEYTTDEESTQTIPTLEFIKDIADYDPAMLEDFADEDLDDELDSNTAGKEGDTVVGDKEDDTVKYANMGDEYFLNAFLEDLDKEFPAEHMALDLWNHGGGITGGVCYDEYTDDPITLLELKKVLKNRVDNGYDKLDIIGYDACLMSSYESWVGLSAYAKIGVGSLTSEPGDGWYYTPFIEDLGANYTKEDYTPAKFAASIVDAYGEYYKFDGVLMQQTWDEYLEEQEENEGEDIDIKAIFNNARKNAVVKEESAVSGNKEDVNEDVKEETETSRPYDEEFLEGAEIALAPAMLTSVDLEKVALSAVKFNSFGEDLFKAYADNEGVTSIFEKATEDGVIEFGAEIVDVTKLFEAVETVAPERIENLKDSSNPYHEIAATSYQNLLDNMDELKESISAGLINSYNGWESNTFYNTLAMSIFVPDQMADNDIAIFNANEYPLVSVSSAYARLAYLYASNIKMEDIKNIPCNPQYGYDVASGVFNVNVTEEEAMTINSLDSFTYVNYSGKNYLLNTHSVYPGEDMILAMLYGDVDNLDDIRYETSLEIKPIDKYYSIGDKTPINAEIIDETYDEKDPYSGEFHYLYILGMLNGKEGEFYFQKDDNGKYVFDRFYEYSFGELEEESQEEKTKRIKSVIRNIKDEDVDLIPIEEDDGVTELKVGDVINLEIREAKEAKFMTWGTGEVKENITYTMSKDYTISEADLKEGVYTDYDEENNASKVNYKKYSPTFGENAISADDVNIALGYSRYIGYDEETDEELYQADGRVYNVGRIKSFATGKIKVEKEEFELTGEAITPKVTFEGNKFVEGKDFEVTYENNIGIGKAKAIVKPLGDLEIVGERTVEFNIVKAKVTVAGKEKTVYVTVYVKQPKQVKVKSVKNNKKKAFTIKWKKVKGASGYVVKYARNKKFTKGKKVRMIKNIKKTSLTLKKLKKNKNYFVKVRAYTLDKNGKKVYGNWSEVKKIKIKK</sequence>
<dbReference type="Pfam" id="PF03415">
    <property type="entry name" value="Peptidase_C11"/>
    <property type="match status" value="1"/>
</dbReference>
<dbReference type="Gene3D" id="2.60.40.10">
    <property type="entry name" value="Immunoglobulins"/>
    <property type="match status" value="1"/>
</dbReference>
<dbReference type="SUPFAM" id="SSF49265">
    <property type="entry name" value="Fibronectin type III"/>
    <property type="match status" value="1"/>
</dbReference>
<feature type="signal peptide" evidence="2">
    <location>
        <begin position="1"/>
        <end position="26"/>
    </location>
</feature>
<accession>A0A1T4VUE3</accession>
<dbReference type="InterPro" id="IPR036116">
    <property type="entry name" value="FN3_sf"/>
</dbReference>
<proteinExistence type="predicted"/>
<evidence type="ECO:0000313" key="4">
    <source>
        <dbReference type="EMBL" id="SKA68121.1"/>
    </source>
</evidence>
<dbReference type="RefSeq" id="WP_159444336.1">
    <property type="nucleotide sequence ID" value="NZ_FUXZ01000009.1"/>
</dbReference>
<dbReference type="InterPro" id="IPR003961">
    <property type="entry name" value="FN3_dom"/>
</dbReference>
<feature type="region of interest" description="Disordered" evidence="1">
    <location>
        <begin position="392"/>
        <end position="415"/>
    </location>
</feature>
<dbReference type="PANTHER" id="PTHR37835">
    <property type="entry name" value="ALPHA-CLOSTRIPAIN"/>
    <property type="match status" value="1"/>
</dbReference>
<evidence type="ECO:0000313" key="5">
    <source>
        <dbReference type="Proteomes" id="UP000190814"/>
    </source>
</evidence>
<dbReference type="PANTHER" id="PTHR37835:SF1">
    <property type="entry name" value="ALPHA-CLOSTRIPAIN"/>
    <property type="match status" value="1"/>
</dbReference>
<name>A0A1T4VUE3_9FIRM</name>
<dbReference type="AlphaFoldDB" id="A0A1T4VUE3"/>
<evidence type="ECO:0000256" key="1">
    <source>
        <dbReference type="SAM" id="MobiDB-lite"/>
    </source>
</evidence>
<keyword evidence="2" id="KW-0732">Signal</keyword>
<keyword evidence="5" id="KW-1185">Reference proteome</keyword>
<gene>
    <name evidence="4" type="ORF">SAMN02745111_01536</name>
</gene>
<dbReference type="Proteomes" id="UP000190814">
    <property type="component" value="Unassembled WGS sequence"/>
</dbReference>
<feature type="chain" id="PRO_5038419578" description="Fibronectin type-III domain-containing protein" evidence="2">
    <location>
        <begin position="27"/>
        <end position="1103"/>
    </location>
</feature>
<evidence type="ECO:0000256" key="2">
    <source>
        <dbReference type="SAM" id="SignalP"/>
    </source>
</evidence>
<dbReference type="Pfam" id="PF00041">
    <property type="entry name" value="fn3"/>
    <property type="match status" value="1"/>
</dbReference>
<dbReference type="STRING" id="39495.SAMN02745111_01536"/>
<dbReference type="EMBL" id="FUXZ01000009">
    <property type="protein sequence ID" value="SKA68121.1"/>
    <property type="molecule type" value="Genomic_DNA"/>
</dbReference>
<dbReference type="PROSITE" id="PS50853">
    <property type="entry name" value="FN3"/>
    <property type="match status" value="1"/>
</dbReference>
<organism evidence="4 5">
    <name type="scientific">Eubacterium uniforme</name>
    <dbReference type="NCBI Taxonomy" id="39495"/>
    <lineage>
        <taxon>Bacteria</taxon>
        <taxon>Bacillati</taxon>
        <taxon>Bacillota</taxon>
        <taxon>Clostridia</taxon>
        <taxon>Eubacteriales</taxon>
        <taxon>Eubacteriaceae</taxon>
        <taxon>Eubacterium</taxon>
    </lineage>
</organism>
<evidence type="ECO:0000259" key="3">
    <source>
        <dbReference type="PROSITE" id="PS50853"/>
    </source>
</evidence>
<dbReference type="InterPro" id="IPR013783">
    <property type="entry name" value="Ig-like_fold"/>
</dbReference>
<dbReference type="Gene3D" id="3.40.50.11970">
    <property type="match status" value="1"/>
</dbReference>
<dbReference type="InterPro" id="IPR005077">
    <property type="entry name" value="Peptidase_C11"/>
</dbReference>
<feature type="domain" description="Fibronectin type-III" evidence="3">
    <location>
        <begin position="1005"/>
        <end position="1103"/>
    </location>
</feature>
<protein>
    <recommendedName>
        <fullName evidence="3">Fibronectin type-III domain-containing protein</fullName>
    </recommendedName>
</protein>
<dbReference type="OrthoDB" id="1775889at2"/>